<dbReference type="OrthoDB" id="1884279at2"/>
<evidence type="ECO:0000256" key="2">
    <source>
        <dbReference type="ARBA" id="ARBA00023224"/>
    </source>
</evidence>
<dbReference type="PANTHER" id="PTHR32089:SF112">
    <property type="entry name" value="LYSOZYME-LIKE PROTEIN-RELATED"/>
    <property type="match status" value="1"/>
</dbReference>
<dbReference type="PROSITE" id="PS50111">
    <property type="entry name" value="CHEMOTAXIS_TRANSDUC_2"/>
    <property type="match status" value="1"/>
</dbReference>
<evidence type="ECO:0000313" key="9">
    <source>
        <dbReference type="Proteomes" id="UP000480275"/>
    </source>
</evidence>
<dbReference type="InterPro" id="IPR004089">
    <property type="entry name" value="MCPsignal_dom"/>
</dbReference>
<dbReference type="GO" id="GO:0006935">
    <property type="term" value="P:chemotaxis"/>
    <property type="evidence" value="ECO:0007669"/>
    <property type="project" value="InterPro"/>
</dbReference>
<dbReference type="PRINTS" id="PR00260">
    <property type="entry name" value="CHEMTRNSDUCR"/>
</dbReference>
<keyword evidence="2 4" id="KW-0807">Transducer</keyword>
<keyword evidence="5" id="KW-0472">Membrane</keyword>
<dbReference type="SMART" id="SM00283">
    <property type="entry name" value="MA"/>
    <property type="match status" value="1"/>
</dbReference>
<dbReference type="AlphaFoldDB" id="A0A6L5JTR2"/>
<evidence type="ECO:0000259" key="7">
    <source>
        <dbReference type="PROSITE" id="PS50885"/>
    </source>
</evidence>
<evidence type="ECO:0000259" key="6">
    <source>
        <dbReference type="PROSITE" id="PS50111"/>
    </source>
</evidence>
<dbReference type="GO" id="GO:0004888">
    <property type="term" value="F:transmembrane signaling receptor activity"/>
    <property type="evidence" value="ECO:0007669"/>
    <property type="project" value="InterPro"/>
</dbReference>
<sequence length="554" mass="59583">MKDLAIRTKLLILVFVSVLALLLVGVFSVWQASRLNAEIEATINTHQKLLAAVDGARAAQVNFKIQVQEWKNILLRGKDPANYDKYLAGFDKEEKAVAERLNTLKNLVDELGIADQVKVSETIAEFRKLGPMYREALKSYDRNTSDPAAVVDKQVKGIDRKPTEMIDGLVSDIQRVATASEGREEEEAQALYDGVRRWLAIFVSAAVLLLIVLAAVVIRSITGPIKHLEDVMELIAASSDLTHRAKADQRDEVGKMAQAFNAMIGKMQTLVAQVATSVQSVNRAATDMATTAELLHSTADEQARLVSSNAASVEELTVAIATVADTAEDVRQQSGESVDNTNEGNRKVTELVAEIRRIETTVSAIAAAVDEFVRSTSAITGMTQEVREIADQTNLLALNAAIEAARAGEQGRGFAVVADEVRKLAEKSGHSAAGIDEVAQSIIQKTDQVHAAVEAGLKSIEVSAGLASEVETTLNQARQSVESASKGVEDIAWSVKEQKTASTDIAVNMERISTSAEETTGASRHMSESAGQLRDAATDLSQSIAGFRVEPATH</sequence>
<dbReference type="Gene3D" id="6.10.340.10">
    <property type="match status" value="1"/>
</dbReference>
<feature type="transmembrane region" description="Helical" evidence="5">
    <location>
        <begin position="198"/>
        <end position="218"/>
    </location>
</feature>
<dbReference type="SUPFAM" id="SSF58104">
    <property type="entry name" value="Methyl-accepting chemotaxis protein (MCP) signaling domain"/>
    <property type="match status" value="1"/>
</dbReference>
<dbReference type="PANTHER" id="PTHR32089">
    <property type="entry name" value="METHYL-ACCEPTING CHEMOTAXIS PROTEIN MCPB"/>
    <property type="match status" value="1"/>
</dbReference>
<feature type="domain" description="HAMP" evidence="7">
    <location>
        <begin position="219"/>
        <end position="272"/>
    </location>
</feature>
<dbReference type="InterPro" id="IPR003660">
    <property type="entry name" value="HAMP_dom"/>
</dbReference>
<protein>
    <submittedName>
        <fullName evidence="8">HAMP domain-containing protein</fullName>
    </submittedName>
</protein>
<gene>
    <name evidence="8" type="ORF">GHK24_02295</name>
</gene>
<dbReference type="EMBL" id="WIXJ01000001">
    <property type="protein sequence ID" value="MQY50609.1"/>
    <property type="molecule type" value="Genomic_DNA"/>
</dbReference>
<evidence type="ECO:0000313" key="8">
    <source>
        <dbReference type="EMBL" id="MQY50609.1"/>
    </source>
</evidence>
<organism evidence="8 9">
    <name type="scientific">Rhodocyclus tenuis</name>
    <name type="common">Rhodospirillum tenue</name>
    <dbReference type="NCBI Taxonomy" id="1066"/>
    <lineage>
        <taxon>Bacteria</taxon>
        <taxon>Pseudomonadati</taxon>
        <taxon>Pseudomonadota</taxon>
        <taxon>Betaproteobacteria</taxon>
        <taxon>Rhodocyclales</taxon>
        <taxon>Rhodocyclaceae</taxon>
        <taxon>Rhodocyclus</taxon>
    </lineage>
</organism>
<proteinExistence type="inferred from homology"/>
<feature type="domain" description="Methyl-accepting transducer" evidence="6">
    <location>
        <begin position="277"/>
        <end position="513"/>
    </location>
</feature>
<dbReference type="Pfam" id="PF00672">
    <property type="entry name" value="HAMP"/>
    <property type="match status" value="1"/>
</dbReference>
<evidence type="ECO:0000256" key="3">
    <source>
        <dbReference type="ARBA" id="ARBA00029447"/>
    </source>
</evidence>
<name>A0A6L5JTR2_RHOTE</name>
<reference evidence="8 9" key="1">
    <citation type="submission" date="2019-10" db="EMBL/GenBank/DDBJ databases">
        <title>Whole-genome sequence of the purple nonsulfur photosynthetic bacterium Rhodocyclus tenuis.</title>
        <authorList>
            <person name="Kyndt J.A."/>
            <person name="Meyer T.E."/>
        </authorList>
    </citation>
    <scope>NUCLEOTIDE SEQUENCE [LARGE SCALE GENOMIC DNA]</scope>
    <source>
        <strain evidence="8 9">DSM 110</strain>
    </source>
</reference>
<dbReference type="Proteomes" id="UP000480275">
    <property type="component" value="Unassembled WGS sequence"/>
</dbReference>
<evidence type="ECO:0000256" key="1">
    <source>
        <dbReference type="ARBA" id="ARBA00004370"/>
    </source>
</evidence>
<comment type="similarity">
    <text evidence="3">Belongs to the methyl-accepting chemotaxis (MCP) protein family.</text>
</comment>
<dbReference type="GO" id="GO:0007165">
    <property type="term" value="P:signal transduction"/>
    <property type="evidence" value="ECO:0007669"/>
    <property type="project" value="UniProtKB-KW"/>
</dbReference>
<comment type="subcellular location">
    <subcellularLocation>
        <location evidence="1">Membrane</location>
    </subcellularLocation>
</comment>
<accession>A0A6L5JTR2</accession>
<dbReference type="FunFam" id="1.10.287.950:FF:000001">
    <property type="entry name" value="Methyl-accepting chemotaxis sensory transducer"/>
    <property type="match status" value="1"/>
</dbReference>
<comment type="caution">
    <text evidence="8">The sequence shown here is derived from an EMBL/GenBank/DDBJ whole genome shotgun (WGS) entry which is preliminary data.</text>
</comment>
<dbReference type="CDD" id="cd06225">
    <property type="entry name" value="HAMP"/>
    <property type="match status" value="1"/>
</dbReference>
<dbReference type="SMART" id="SM00304">
    <property type="entry name" value="HAMP"/>
    <property type="match status" value="1"/>
</dbReference>
<dbReference type="PROSITE" id="PS50885">
    <property type="entry name" value="HAMP"/>
    <property type="match status" value="1"/>
</dbReference>
<dbReference type="GO" id="GO:0016020">
    <property type="term" value="C:membrane"/>
    <property type="evidence" value="ECO:0007669"/>
    <property type="project" value="UniProtKB-SubCell"/>
</dbReference>
<dbReference type="Gene3D" id="1.10.287.950">
    <property type="entry name" value="Methyl-accepting chemotaxis protein"/>
    <property type="match status" value="1"/>
</dbReference>
<keyword evidence="5" id="KW-0812">Transmembrane</keyword>
<evidence type="ECO:0000256" key="5">
    <source>
        <dbReference type="SAM" id="Phobius"/>
    </source>
</evidence>
<keyword evidence="5" id="KW-1133">Transmembrane helix</keyword>
<evidence type="ECO:0000256" key="4">
    <source>
        <dbReference type="PROSITE-ProRule" id="PRU00284"/>
    </source>
</evidence>
<dbReference type="InterPro" id="IPR004090">
    <property type="entry name" value="Chemotax_Me-accpt_rcpt"/>
</dbReference>
<dbReference type="Pfam" id="PF00015">
    <property type="entry name" value="MCPsignal"/>
    <property type="match status" value="1"/>
</dbReference>